<evidence type="ECO:0000256" key="2">
    <source>
        <dbReference type="SAM" id="SignalP"/>
    </source>
</evidence>
<keyword evidence="6" id="KW-1185">Reference proteome</keyword>
<evidence type="ECO:0000313" key="7">
    <source>
        <dbReference type="Proteomes" id="UP000321224"/>
    </source>
</evidence>
<sequence>MRAPAPSPLPASFRIGCLLALSLALACTRDAPTSAATATPSDAAPEARAPQSESAPFDVGAIIRQVHFAWRPENGTWSGGHSTYTVRSGAEGLTLTPYHHIRKQDVPPGPGEVTNASAPVAPLAGAPLTLGTPGLKRGARPLGDAPAQGRVEQDGHLVLTRGDVTEHLRNAEDGVEQSWAFEHAPAGSGDLIVEVPVKGLTFQGATDTGLHFADARTGLGFRYGHGTWVDGRGHRIPVEARFSEGHIQLRVPAGVLDASAYPAVLNPRISPEFGMDTPVIGPQVRDQRTPAVSAHGSSWLVVWHDYAPTTMQVTGTRVSSSGQVLDVNGFTLPRAASSSAGMSITAGANEWFVVWEYASGIHGTRVSLGGQVLDPSGILIAATTTAPAEPVVASSGSEYFVVWRESHNWVSAIYGTRLSTTGQPVANPVRISSSTGWATTPDVAFNGVDYLVVWQETTSTQALNIRGARVSSAGTLRDTTPLTISAMDGDQRHPAVAANSGAWLVVWEDRRAASFEGDIYGTVVSGTGSVLSPNGQVLAPLSGSQSYPDVAARGYGWFVVWEDARSSYPDIYGTGVGWDGTPSYRGPVAVSTEARAEYLPSVASSGGDLLVVWYEAHTGGYDVHGARVTTQDMVRDTTSLLLSTSPNDQYAPAVARTGTDYLVVWRDNRAGESDIYGVRVTSQGVVLDPSGLPLCTVRGEQDNPTVASNGTDWMVAWDDNRSDDDDEIIHGVRVSRAGEIRTGWSISMLPYAIRKPALASDGTDWYVVWEDERNALNGAASWDIFGARVTAAGTITPTYGTNLTPSVSGGQTDPAIAFNGTDYLVAWTDYRNSSTTRYDIYAARVSRTGTVSAVGGFVLSNASGSQAAPAVASAGRDWLVVWHDERSAGQDIYGTRVSAAGAVMEPSGLAIATTSTAQRNPTVASDGANYFVAWEEQTTSSNQDIHGARVSGATGALLDAPFPIAASPQNEVLPAAASHAPSQFLLMYQRTDPAATSLAERIRARTVTFNRAPVAEALTLTTTEDVPIPVPLAATDADGDAVTFTTVTPPSQGLLSGTMPILTYTPFPNFNGADSFTYRATDTSGESSAVVTVSLTITPVNDPPIGVPVTLQLDEDTPVDLQPLVGVDPDGEAITISVQTLPEHGTLTGTPPNLRYTPAPNYHGTDSFTFIVTDASGLASDPILVSITVRPWNDVPLALAQSASLDQDTSVDLMLEGLDVDGDPLTFHIDRAPAHGTLSGTAPNVRYTPAPGYRGPDTFTFRVRDGEWSSESATVSLSVRAVNVAPVAHAQSATLREDSVLPLTLSGSDADGDALTYAIVTGPAHGALSGTHPEVTYTPAANFHGSDSFSFIVRDASGVASSPATVDLTVTADNDAPVAQAQAAETEEDVAILLTLAGSDVDGDALTFTVSTLPEHGTLSGTPPDVTYTPHEDFHGEDGFTFQVTDAAGTSSVSARVSVTVTPVNDTPVAQAKIVQVDEDGWTDFVLEGQDAEREAVGYTVRTQPLHGVLTGTPPALRYTPAADFHGEDGFTFTVSDESGAESAPATVTLTVSPVNDAPVALVQSASVDEDTGLDLVLRGSDVDGDTLTFTITIPPAHGTLSGTPPEVTYTPAADFHGEDGFTFVIRDSEGATSQPATVSLRVRPTSDVPVAAAQSCETNEDTSVSLSLTGTDADGQTLTFTVASQPKHGTLTGTPPEVTYLPTADFHGADGFTFTVSDGESTSTATVSLTVRPVNDAPIALDQMLQVEPNLTALTLAGTDVDGDTLTFAIHTPPEHGTLGGTLPELTFTPAEGFRGTTAFTFTTSDGLATSAPATVTLRVGNSAPVVAVALQTQRPFEGEALHFQTSAADANGDALTFTWDFGDGATSEEASPIHAYTNEGTYEAVLTVTDGIDTVQQSWVMEVRNAAPVLVPVAAPAHADEGEALTFHVQASDSGEQDTLTFTWDFGDGSAPASGPEATHTYADNGLYTVKVTVTDDAGAFSQEVREVQVANRPPIPEPVPAQTLRGGDVVSLQLKATDAAGERDPLTWNLVEGPGTVTPEGLYTWTTEARTWGHFPVHIRVTDDDEGSTDLVLDLTIHKQLPLILPPDSGCGCASSQGGAASSAALLFVMALCASRRKRGAYR</sequence>
<dbReference type="InterPro" id="IPR013783">
    <property type="entry name" value="Ig-like_fold"/>
</dbReference>
<feature type="domain" description="PKD" evidence="3">
    <location>
        <begin position="1910"/>
        <end position="1992"/>
    </location>
</feature>
<feature type="compositionally biased region" description="Low complexity" evidence="1">
    <location>
        <begin position="34"/>
        <end position="44"/>
    </location>
</feature>
<comment type="caution">
    <text evidence="4">The sequence shown here is derived from an EMBL/GenBank/DDBJ whole genome shotgun (WGS) entry which is preliminary data.</text>
</comment>
<dbReference type="RefSeq" id="WP_143043185.1">
    <property type="nucleotide sequence ID" value="NZ_BJVY01000032.1"/>
</dbReference>
<dbReference type="InterPro" id="IPR035986">
    <property type="entry name" value="PKD_dom_sf"/>
</dbReference>
<reference evidence="4 7" key="2">
    <citation type="submission" date="2019-07" db="EMBL/GenBank/DDBJ databases">
        <title>Whole genome shotgun sequence of Myxococcus virescens NBRC 100334.</title>
        <authorList>
            <person name="Hosoyama A."/>
            <person name="Uohara A."/>
            <person name="Ohji S."/>
            <person name="Ichikawa N."/>
        </authorList>
    </citation>
    <scope>NUCLEOTIDE SEQUENCE [LARGE SCALE GENOMIC DNA]</scope>
    <source>
        <strain evidence="4 7">NBRC 100334</strain>
    </source>
</reference>
<protein>
    <submittedName>
        <fullName evidence="5">PKD domain-containing protein</fullName>
    </submittedName>
</protein>
<feature type="region of interest" description="Disordered" evidence="1">
    <location>
        <begin position="34"/>
        <end position="55"/>
    </location>
</feature>
<dbReference type="Gene3D" id="2.60.40.3440">
    <property type="match status" value="3"/>
</dbReference>
<dbReference type="PANTHER" id="PTHR45739">
    <property type="entry name" value="MATRIX PROTEIN, PUTATIVE-RELATED"/>
    <property type="match status" value="1"/>
</dbReference>
<dbReference type="InterPro" id="IPR051561">
    <property type="entry name" value="FRAS1_ECM"/>
</dbReference>
<dbReference type="PANTHER" id="PTHR45739:SF12">
    <property type="entry name" value="CHONDROITIN SULFATE PROTEOGLYCAN 4-LIKE ISOFORM X2"/>
    <property type="match status" value="1"/>
</dbReference>
<dbReference type="Pfam" id="PF18911">
    <property type="entry name" value="PKD_4"/>
    <property type="match status" value="2"/>
</dbReference>
<evidence type="ECO:0000259" key="3">
    <source>
        <dbReference type="PROSITE" id="PS50093"/>
    </source>
</evidence>
<evidence type="ECO:0000313" key="5">
    <source>
        <dbReference type="EMBL" id="SDE56498.1"/>
    </source>
</evidence>
<dbReference type="CDD" id="cd00146">
    <property type="entry name" value="PKD"/>
    <property type="match status" value="2"/>
</dbReference>
<organism evidence="4 7">
    <name type="scientific">Myxococcus virescens</name>
    <dbReference type="NCBI Taxonomy" id="83456"/>
    <lineage>
        <taxon>Bacteria</taxon>
        <taxon>Pseudomonadati</taxon>
        <taxon>Myxococcota</taxon>
        <taxon>Myxococcia</taxon>
        <taxon>Myxococcales</taxon>
        <taxon>Cystobacterineae</taxon>
        <taxon>Myxococcaceae</taxon>
        <taxon>Myxococcus</taxon>
    </lineage>
</organism>
<dbReference type="Proteomes" id="UP000321224">
    <property type="component" value="Unassembled WGS sequence"/>
</dbReference>
<dbReference type="SMART" id="SM00089">
    <property type="entry name" value="PKD"/>
    <property type="match status" value="2"/>
</dbReference>
<evidence type="ECO:0000256" key="1">
    <source>
        <dbReference type="SAM" id="MobiDB-lite"/>
    </source>
</evidence>
<name>A0A511HI54_9BACT</name>
<gene>
    <name evidence="4" type="ORF">MVI01_50350</name>
    <name evidence="5" type="ORF">SAMN04488504_108270</name>
</gene>
<dbReference type="Pfam" id="PF17963">
    <property type="entry name" value="Big_9"/>
    <property type="match status" value="9"/>
</dbReference>
<feature type="chain" id="PRO_5022914713" evidence="2">
    <location>
        <begin position="27"/>
        <end position="2126"/>
    </location>
</feature>
<accession>A0A511HI54</accession>
<dbReference type="InterPro" id="IPR022409">
    <property type="entry name" value="PKD/Chitinase_dom"/>
</dbReference>
<dbReference type="SUPFAM" id="SSF49299">
    <property type="entry name" value="PKD domain"/>
    <property type="match status" value="2"/>
</dbReference>
<evidence type="ECO:0000313" key="4">
    <source>
        <dbReference type="EMBL" id="GEL73251.1"/>
    </source>
</evidence>
<dbReference type="EMBL" id="BJVY01000032">
    <property type="protein sequence ID" value="GEL73251.1"/>
    <property type="molecule type" value="Genomic_DNA"/>
</dbReference>
<dbReference type="Proteomes" id="UP000198717">
    <property type="component" value="Unassembled WGS sequence"/>
</dbReference>
<proteinExistence type="predicted"/>
<reference evidence="5 6" key="1">
    <citation type="submission" date="2016-10" db="EMBL/GenBank/DDBJ databases">
        <authorList>
            <person name="Varghese N."/>
            <person name="Submissions S."/>
        </authorList>
    </citation>
    <scope>NUCLEOTIDE SEQUENCE [LARGE SCALE GENOMIC DNA]</scope>
    <source>
        <strain evidence="5 6">DSM 2260</strain>
    </source>
</reference>
<feature type="signal peptide" evidence="2">
    <location>
        <begin position="1"/>
        <end position="26"/>
    </location>
</feature>
<dbReference type="EMBL" id="FNAJ01000008">
    <property type="protein sequence ID" value="SDE56498.1"/>
    <property type="molecule type" value="Genomic_DNA"/>
</dbReference>
<dbReference type="PROSITE" id="PS50093">
    <property type="entry name" value="PKD"/>
    <property type="match status" value="2"/>
</dbReference>
<dbReference type="Gene3D" id="2.60.40.10">
    <property type="entry name" value="Immunoglobulins"/>
    <property type="match status" value="2"/>
</dbReference>
<dbReference type="GO" id="GO:0009653">
    <property type="term" value="P:anatomical structure morphogenesis"/>
    <property type="evidence" value="ECO:0007669"/>
    <property type="project" value="TreeGrafter"/>
</dbReference>
<feature type="domain" description="PKD" evidence="3">
    <location>
        <begin position="1850"/>
        <end position="1892"/>
    </location>
</feature>
<dbReference type="Gene3D" id="2.60.40.2810">
    <property type="match status" value="6"/>
</dbReference>
<keyword evidence="2" id="KW-0732">Signal</keyword>
<evidence type="ECO:0000313" key="6">
    <source>
        <dbReference type="Proteomes" id="UP000198717"/>
    </source>
</evidence>
<dbReference type="InterPro" id="IPR000601">
    <property type="entry name" value="PKD_dom"/>
</dbReference>
<dbReference type="PROSITE" id="PS51257">
    <property type="entry name" value="PROKAR_LIPOPROTEIN"/>
    <property type="match status" value="1"/>
</dbReference>
<dbReference type="NCBIfam" id="NF012211">
    <property type="entry name" value="tand_rpt_95"/>
    <property type="match status" value="9"/>
</dbReference>